<evidence type="ECO:0000313" key="1">
    <source>
        <dbReference type="EMBL" id="NCU52817.1"/>
    </source>
</evidence>
<dbReference type="InterPro" id="IPR050723">
    <property type="entry name" value="CFA/CMAS"/>
</dbReference>
<dbReference type="Gene3D" id="3.40.50.150">
    <property type="entry name" value="Vaccinia Virus protein VP39"/>
    <property type="match status" value="1"/>
</dbReference>
<protein>
    <submittedName>
        <fullName evidence="1">Cyclopropane-fatty-acyl-phospholipid synthase</fullName>
    </submittedName>
</protein>
<dbReference type="AlphaFoldDB" id="A0A966LXH7"/>
<reference evidence="1" key="1">
    <citation type="submission" date="2018-10" db="EMBL/GenBank/DDBJ databases">
        <title>Iterative Subtractive Binning of Freshwater Chronoseries Metagenomes Recovers Nearly Complete Genomes from over Four Hundred Novel Species.</title>
        <authorList>
            <person name="Rodriguez-R L.M."/>
            <person name="Tsementzi D."/>
            <person name="Luo C."/>
            <person name="Konstantinidis K.T."/>
        </authorList>
    </citation>
    <scope>NUCLEOTIDE SEQUENCE</scope>
    <source>
        <strain evidence="1">WB8_2A_004</strain>
    </source>
</reference>
<dbReference type="InterPro" id="IPR029063">
    <property type="entry name" value="SAM-dependent_MTases_sf"/>
</dbReference>
<dbReference type="Proteomes" id="UP000747791">
    <property type="component" value="Unassembled WGS sequence"/>
</dbReference>
<proteinExistence type="predicted"/>
<evidence type="ECO:0000313" key="2">
    <source>
        <dbReference type="Proteomes" id="UP000747791"/>
    </source>
</evidence>
<dbReference type="PANTHER" id="PTHR43667">
    <property type="entry name" value="CYCLOPROPANE-FATTY-ACYL-PHOSPHOLIPID SYNTHASE"/>
    <property type="match status" value="1"/>
</dbReference>
<comment type="caution">
    <text evidence="1">The sequence shown here is derived from an EMBL/GenBank/DDBJ whole genome shotgun (WGS) entry which is preliminary data.</text>
</comment>
<dbReference type="Pfam" id="PF02353">
    <property type="entry name" value="CMAS"/>
    <property type="match status" value="1"/>
</dbReference>
<name>A0A966LXH7_9PROT</name>
<accession>A0A966LXH7</accession>
<gene>
    <name evidence="1" type="ORF">EBX74_00680</name>
</gene>
<feature type="non-terminal residue" evidence="1">
    <location>
        <position position="1"/>
    </location>
</feature>
<dbReference type="SUPFAM" id="SSF53335">
    <property type="entry name" value="S-adenosyl-L-methionine-dependent methyltransferases"/>
    <property type="match status" value="1"/>
</dbReference>
<organism evidence="1 2">
    <name type="scientific">Candidatus Fonsibacter lacus</name>
    <dbReference type="NCBI Taxonomy" id="2576439"/>
    <lineage>
        <taxon>Bacteria</taxon>
        <taxon>Pseudomonadati</taxon>
        <taxon>Pseudomonadota</taxon>
        <taxon>Alphaproteobacteria</taxon>
        <taxon>Candidatus Pelagibacterales</taxon>
        <taxon>Candidatus Pelagibacterales incertae sedis</taxon>
        <taxon>Candidatus Fonsibacter</taxon>
    </lineage>
</organism>
<dbReference type="EMBL" id="RGOB01000008">
    <property type="protein sequence ID" value="NCU52817.1"/>
    <property type="molecule type" value="Genomic_DNA"/>
</dbReference>
<sequence length="115" mass="13987">QIITINDDEYLNYINQVDFIQKYIFPGGVLPSKNILYKLFKDNNFEIYKEKSFGKDYAKTLRIWKENFNKSWDNISKIGFDEKFKNLWNYYLSYCETGFDTKHTDVTQFYLRKVN</sequence>
<dbReference type="PANTHER" id="PTHR43667:SF2">
    <property type="entry name" value="FATTY ACID C-METHYL TRANSFERASE"/>
    <property type="match status" value="1"/>
</dbReference>